<feature type="compositionally biased region" description="Basic residues" evidence="4">
    <location>
        <begin position="592"/>
        <end position="607"/>
    </location>
</feature>
<dbReference type="GO" id="GO:0005975">
    <property type="term" value="P:carbohydrate metabolic process"/>
    <property type="evidence" value="ECO:0007669"/>
    <property type="project" value="InterPro"/>
</dbReference>
<dbReference type="RefSeq" id="XP_037198275.1">
    <property type="nucleotide sequence ID" value="XM_037336909.1"/>
</dbReference>
<evidence type="ECO:0000256" key="2">
    <source>
        <dbReference type="ARBA" id="ARBA00012729"/>
    </source>
</evidence>
<keyword evidence="7" id="KW-1185">Reference proteome</keyword>
<dbReference type="InterPro" id="IPR007146">
    <property type="entry name" value="Sas10/Utp3/C1D"/>
</dbReference>
<name>A0A8H6ENY4_9HELO</name>
<evidence type="ECO:0000313" key="6">
    <source>
        <dbReference type="EMBL" id="KAF5879331.1"/>
    </source>
</evidence>
<keyword evidence="3" id="KW-0175">Coiled coil</keyword>
<dbReference type="SMART" id="SM00636">
    <property type="entry name" value="Glyco_18"/>
    <property type="match status" value="1"/>
</dbReference>
<feature type="region of interest" description="Disordered" evidence="4">
    <location>
        <begin position="592"/>
        <end position="611"/>
    </location>
</feature>
<dbReference type="Pfam" id="PF00704">
    <property type="entry name" value="Glyco_hydro_18"/>
    <property type="match status" value="1"/>
</dbReference>
<feature type="region of interest" description="Disordered" evidence="4">
    <location>
        <begin position="181"/>
        <end position="202"/>
    </location>
</feature>
<dbReference type="PROSITE" id="PS51910">
    <property type="entry name" value="GH18_2"/>
    <property type="match status" value="1"/>
</dbReference>
<comment type="caution">
    <text evidence="6">The sequence shown here is derived from an EMBL/GenBank/DDBJ whole genome shotgun (WGS) entry which is preliminary data.</text>
</comment>
<feature type="coiled-coil region" evidence="3">
    <location>
        <begin position="379"/>
        <end position="413"/>
    </location>
</feature>
<feature type="region of interest" description="Disordered" evidence="4">
    <location>
        <begin position="1"/>
        <end position="129"/>
    </location>
</feature>
<gene>
    <name evidence="6" type="ORF">Bfra_006539</name>
</gene>
<dbReference type="AlphaFoldDB" id="A0A8H6ENY4"/>
<dbReference type="InterPro" id="IPR018972">
    <property type="entry name" value="Sas10_C_dom"/>
</dbReference>
<organism evidence="6 7">
    <name type="scientific">Botrytis fragariae</name>
    <dbReference type="NCBI Taxonomy" id="1964551"/>
    <lineage>
        <taxon>Eukaryota</taxon>
        <taxon>Fungi</taxon>
        <taxon>Dikarya</taxon>
        <taxon>Ascomycota</taxon>
        <taxon>Pezizomycotina</taxon>
        <taxon>Leotiomycetes</taxon>
        <taxon>Helotiales</taxon>
        <taxon>Sclerotiniaceae</taxon>
        <taxon>Botrytis</taxon>
    </lineage>
</organism>
<accession>A0A8H6ENY4</accession>
<comment type="similarity">
    <text evidence="1">Belongs to the glycosyl hydrolase 18 family. Chitinase class V subfamily.</text>
</comment>
<dbReference type="Pfam" id="PF09368">
    <property type="entry name" value="Sas10"/>
    <property type="match status" value="1"/>
</dbReference>
<dbReference type="GO" id="GO:0008843">
    <property type="term" value="F:endochitinase activity"/>
    <property type="evidence" value="ECO:0007669"/>
    <property type="project" value="UniProtKB-EC"/>
</dbReference>
<dbReference type="InterPro" id="IPR029070">
    <property type="entry name" value="Chitinase_insertion_sf"/>
</dbReference>
<evidence type="ECO:0000313" key="7">
    <source>
        <dbReference type="Proteomes" id="UP000531561"/>
    </source>
</evidence>
<feature type="coiled-coil region" evidence="3">
    <location>
        <begin position="131"/>
        <end position="161"/>
    </location>
</feature>
<sequence length="1080" mass="119278">MAGKKRKASGQSVKSRTQDFDKSKGKVAFTTYEDIADSEDEFHINRDKVMLDDEPNAKRQRKSNYDDELVELSDEEVLGYSDESSEEEEEEEYEAPKSKKSKAQENDEADAEEEDEYAEGWGSSKRDYYDADNIETEADALMEEEEAKRLQQKRLSKLTKASFGLDELDIKWLPASDDEEGLGGALKKGKGGNKEADDDYEEGDVVTEVLKDIEITEDMGPEERLRILYSRYPEFEFLADEFLELAPVLQDLLKEVDQLPEYEIDAIPFTVTKARALAAYTSTIAMYFSLLTSPSQSPEGEGKTMNPQELRDHEIMDYLKSTRELWLRVKSIDVTKLKGDSEDANENISMDDVEDTLTSEEEMETIRPTKKSRKELARAAAAEKAAAKRSKQIQEAEEDLAGLDDLVSKAKKSKKVSRVVVEADDDSDFGEEESMDAKAAEEKAKRKKSLKFYTSQIAQKANKRLDAGRGAGGDEDLPYRERLRDRQARLNLEAEKRGKKLDEYGRGTALGGESDDDDQEAVAGEVRGDEDEYYDMVAQTSKKRKDDKEAKYAAISEAKKAGKLARVVEVENDEDGKRAIGYVIEKNKGLAPKRKKEVRNPRVKKRMKYDEKKKKLGSMKAVYKGGEERGGYGGEKTGIKTGLVKILPSRLAKRGTKMTRPLGRWEIGDLTIDTSDYKGWPGQCDRDSVNCTKTSSPVHSSNRRDLTQCGKNAPQGSQTTSAYCINADPINGNAPCQHGYGACGPINFPNCGPGSTTASNGRKVSYWQIGSATRSCNALPISLISTQNITHLIFAFMSISPNTFHVVPFDTTAIPLMYPFTALASATLATYMAIGGGGSSVLPPIWSQMVSNQGNRAAFISSVEGWLSTFNFQGVDLDWEFPSSNSDRDGFVALVREMKESFTANHPGKNWGISVVLPPDISSLQFFDPINLEPYTTFFNFMSYDLHGPWEASNPSLGAFVRPQTSLPDITAAISPLWFAGVDPMKLNLGLAAYGRGYTLANPACADIGCAYIGPNEPGPCSTEAGILSMREIEVLVQREGLKATWVGASAAEEGETGVKQIVFGGGSSGWGMMMRRVGG</sequence>
<dbReference type="GO" id="GO:0008061">
    <property type="term" value="F:chitin binding"/>
    <property type="evidence" value="ECO:0007669"/>
    <property type="project" value="InterPro"/>
</dbReference>
<feature type="domain" description="GH18" evidence="5">
    <location>
        <begin position="761"/>
        <end position="1080"/>
    </location>
</feature>
<feature type="compositionally biased region" description="Basic and acidic residues" evidence="4">
    <location>
        <begin position="435"/>
        <end position="444"/>
    </location>
</feature>
<proteinExistence type="inferred from homology"/>
<feature type="compositionally biased region" description="Basic and acidic residues" evidence="4">
    <location>
        <begin position="477"/>
        <end position="505"/>
    </location>
</feature>
<dbReference type="InterPro" id="IPR050314">
    <property type="entry name" value="Glycosyl_Hydrlase_18"/>
</dbReference>
<reference evidence="6 7" key="1">
    <citation type="journal article" date="2020" name="Phytopathology">
        <title>A high-quality genome resource of Botrytis fragariae, a new and rapidly spreading fungal pathogen causing strawberry gray mold in the U.S.A.</title>
        <authorList>
            <person name="Wu Y."/>
            <person name="Saski C.A."/>
            <person name="Schnabel G."/>
            <person name="Xiao S."/>
            <person name="Hu M."/>
        </authorList>
    </citation>
    <scope>NUCLEOTIDE SEQUENCE [LARGE SCALE GENOMIC DNA]</scope>
    <source>
        <strain evidence="6 7">BVB16</strain>
    </source>
</reference>
<dbReference type="Proteomes" id="UP000531561">
    <property type="component" value="Unassembled WGS sequence"/>
</dbReference>
<dbReference type="GeneID" id="59260601"/>
<dbReference type="InterPro" id="IPR017853">
    <property type="entry name" value="GH"/>
</dbReference>
<dbReference type="Pfam" id="PF04000">
    <property type="entry name" value="Sas10_Utp3"/>
    <property type="match status" value="1"/>
</dbReference>
<dbReference type="EC" id="3.2.1.14" evidence="2"/>
<feature type="region of interest" description="Disordered" evidence="4">
    <location>
        <begin position="691"/>
        <end position="713"/>
    </location>
</feature>
<dbReference type="PANTHER" id="PTHR11177:SF333">
    <property type="entry name" value="CHITINASE"/>
    <property type="match status" value="1"/>
</dbReference>
<feature type="compositionally biased region" description="Polar residues" evidence="4">
    <location>
        <begin position="691"/>
        <end position="700"/>
    </location>
</feature>
<dbReference type="EMBL" id="JABFCT010000001">
    <property type="protein sequence ID" value="KAF5879331.1"/>
    <property type="molecule type" value="Genomic_DNA"/>
</dbReference>
<feature type="region of interest" description="Disordered" evidence="4">
    <location>
        <begin position="426"/>
        <end position="449"/>
    </location>
</feature>
<protein>
    <recommendedName>
        <fullName evidence="2">chitinase</fullName>
        <ecNumber evidence="2">3.2.1.14</ecNumber>
    </recommendedName>
</protein>
<feature type="compositionally biased region" description="Basic and acidic residues" evidence="4">
    <location>
        <begin position="94"/>
        <end position="105"/>
    </location>
</feature>
<evidence type="ECO:0000256" key="1">
    <source>
        <dbReference type="ARBA" id="ARBA00008682"/>
    </source>
</evidence>
<feature type="compositionally biased region" description="Basic and acidic residues" evidence="4">
    <location>
        <begin position="41"/>
        <end position="57"/>
    </location>
</feature>
<feature type="compositionally biased region" description="Acidic residues" evidence="4">
    <location>
        <begin position="66"/>
        <end position="93"/>
    </location>
</feature>
<dbReference type="Gene3D" id="3.20.20.80">
    <property type="entry name" value="Glycosidases"/>
    <property type="match status" value="1"/>
</dbReference>
<evidence type="ECO:0000256" key="4">
    <source>
        <dbReference type="SAM" id="MobiDB-lite"/>
    </source>
</evidence>
<dbReference type="OrthoDB" id="73875at2759"/>
<dbReference type="InterPro" id="IPR001223">
    <property type="entry name" value="Glyco_hydro18_cat"/>
</dbReference>
<feature type="region of interest" description="Disordered" evidence="4">
    <location>
        <begin position="461"/>
        <end position="533"/>
    </location>
</feature>
<dbReference type="Gene3D" id="3.10.50.10">
    <property type="match status" value="1"/>
</dbReference>
<feature type="compositionally biased region" description="Acidic residues" evidence="4">
    <location>
        <begin position="106"/>
        <end position="118"/>
    </location>
</feature>
<dbReference type="SUPFAM" id="SSF51445">
    <property type="entry name" value="(Trans)glycosidases"/>
    <property type="match status" value="1"/>
</dbReference>
<dbReference type="SUPFAM" id="SSF54556">
    <property type="entry name" value="Chitinase insertion domain"/>
    <property type="match status" value="1"/>
</dbReference>
<evidence type="ECO:0000259" key="5">
    <source>
        <dbReference type="PROSITE" id="PS51910"/>
    </source>
</evidence>
<dbReference type="PANTHER" id="PTHR11177">
    <property type="entry name" value="CHITINASE"/>
    <property type="match status" value="1"/>
</dbReference>
<evidence type="ECO:0000256" key="3">
    <source>
        <dbReference type="SAM" id="Coils"/>
    </source>
</evidence>
<dbReference type="InterPro" id="IPR011583">
    <property type="entry name" value="Chitinase_II/V-like_cat"/>
</dbReference>